<keyword evidence="7" id="KW-0132">Cell division</keyword>
<dbReference type="Pfam" id="PF00400">
    <property type="entry name" value="WD40"/>
    <property type="match status" value="5"/>
</dbReference>
<dbReference type="GO" id="GO:0005874">
    <property type="term" value="C:microtubule"/>
    <property type="evidence" value="ECO:0007669"/>
    <property type="project" value="UniProtKB-KW"/>
</dbReference>
<keyword evidence="4 7" id="KW-0493">Microtubule</keyword>
<sequence>MATSTMRSFKLQEFIAHEAKVNCLALGQISGRVLVTGGDDKKVNLWAIGTTNYVLSLNAHTNPVECVKFGHTEEFVCSGSQAGELYIWDLEANKKTRTFVGHKDAIKCMDFHPYGDFLTSGSLDTSIKLWDLRRRGCISNYRGHILTVNSVRFSPDGLWLASGGDDGVVKLWDVRVGRLLQEFRDHLGSVLSVEFHPHEFLLASGSSDGTVNFWDLEKFQLVSTTGKGSNSINCLHFTPEGECLYAGVEDYLKVFGWEPARTFDSVPTGWGQVQDMVKTTNQLIGASFHKSKVMLQAVDPKLVKTEPEMNKTNSNFIHSSTRKSFIRDNKVSPPKLSLKMMEESGGEDESVEPSAIFQPQRTLTRTPPLISEPVLSSIDTDLSLRLNSATSDSEPLSLSSLDSNPRVHVTVRSPSPRLIQKELPPLVDSKRENRKINAVNKTRPPPAPPENHEESRLGSPRRQNATKVNNVMKYVSSETKTEFSIKANNIRGSDPNLHKPPVAARVRKNSLSLHSNGSSENSRLDDPLTRVREKTSRNIMSPRPSSSLPPAYITTPHPVDPSPEDEYIPMSGDRPSGLSMDDFLPKNSSTSFPFLQTCPNMSEAEGLSSIVRDHNSMMAVLMNRHKSLKTVFSVWHRKDTKAAIEYAVALENPSVMVDLLSVLVLRPSIWTLDICGNVLPSISNLLQSKYELHMTTGCAALSLILRNFSHIIKTNVRAPIHTVGVDISREERYNKCLKCYKSLISIRSFLLKKQTVQGKMGQSFRELLTLTEGLE</sequence>
<reference evidence="12" key="3">
    <citation type="submission" date="2021-02" db="UniProtKB">
        <authorList>
            <consortium name="EnsemblMetazoa"/>
        </authorList>
    </citation>
    <scope>IDENTIFICATION</scope>
    <source>
        <strain evidence="12">USDA</strain>
    </source>
</reference>
<keyword evidence="13" id="KW-1185">Reference proteome</keyword>
<dbReference type="eggNOG" id="KOG0267">
    <property type="taxonomic scope" value="Eukaryota"/>
</dbReference>
<dbReference type="CDD" id="cd00200">
    <property type="entry name" value="WD40"/>
    <property type="match status" value="1"/>
</dbReference>
<dbReference type="OMA" id="TYADIPN"/>
<evidence type="ECO:0000256" key="7">
    <source>
        <dbReference type="HAMAP-Rule" id="MF_03022"/>
    </source>
</evidence>
<evidence type="ECO:0000256" key="1">
    <source>
        <dbReference type="ARBA" id="ARBA00004245"/>
    </source>
</evidence>
<name>E0VBT9_PEDHC</name>
<feature type="repeat" description="WD" evidence="8">
    <location>
        <begin position="57"/>
        <end position="98"/>
    </location>
</feature>
<feature type="region of interest" description="Disordered" evidence="9">
    <location>
        <begin position="390"/>
        <end position="468"/>
    </location>
</feature>
<dbReference type="FunCoup" id="E0VBT9">
    <property type="interactions" value="497"/>
</dbReference>
<dbReference type="RefSeq" id="XP_002423583.1">
    <property type="nucleotide sequence ID" value="XM_002423538.1"/>
</dbReference>
<dbReference type="InterPro" id="IPR001680">
    <property type="entry name" value="WD40_rpt"/>
</dbReference>
<dbReference type="AlphaFoldDB" id="E0VBT9"/>
<evidence type="ECO:0000256" key="5">
    <source>
        <dbReference type="ARBA" id="ARBA00022737"/>
    </source>
</evidence>
<dbReference type="GO" id="GO:0008352">
    <property type="term" value="C:katanin complex"/>
    <property type="evidence" value="ECO:0007669"/>
    <property type="project" value="InterPro"/>
</dbReference>
<dbReference type="PANTHER" id="PTHR19845:SF0">
    <property type="entry name" value="KATANIN P80 WD40 REPEAT-CONTAINING SUBUNIT B1"/>
    <property type="match status" value="1"/>
</dbReference>
<dbReference type="InterPro" id="IPR026962">
    <property type="entry name" value="KTNB1"/>
</dbReference>
<dbReference type="SMART" id="SM00320">
    <property type="entry name" value="WD40"/>
    <property type="match status" value="6"/>
</dbReference>
<dbReference type="InterPro" id="IPR020472">
    <property type="entry name" value="WD40_PAC1"/>
</dbReference>
<dbReference type="HAMAP" id="MF_03022">
    <property type="entry name" value="Katanin_p80_B1"/>
    <property type="match status" value="1"/>
</dbReference>
<dbReference type="InterPro" id="IPR019775">
    <property type="entry name" value="WD40_repeat_CS"/>
</dbReference>
<dbReference type="Pfam" id="PF13925">
    <property type="entry name" value="Katanin_con80"/>
    <property type="match status" value="1"/>
</dbReference>
<dbReference type="GeneID" id="8231244"/>
<organism>
    <name type="scientific">Pediculus humanus subsp. corporis</name>
    <name type="common">Body louse</name>
    <dbReference type="NCBI Taxonomy" id="121224"/>
    <lineage>
        <taxon>Eukaryota</taxon>
        <taxon>Metazoa</taxon>
        <taxon>Ecdysozoa</taxon>
        <taxon>Arthropoda</taxon>
        <taxon>Hexapoda</taxon>
        <taxon>Insecta</taxon>
        <taxon>Pterygota</taxon>
        <taxon>Neoptera</taxon>
        <taxon>Paraneoptera</taxon>
        <taxon>Psocodea</taxon>
        <taxon>Troctomorpha</taxon>
        <taxon>Phthiraptera</taxon>
        <taxon>Anoplura</taxon>
        <taxon>Pediculidae</taxon>
        <taxon>Pediculus</taxon>
    </lineage>
</organism>
<dbReference type="VEuPathDB" id="VectorBase:PHUM071260"/>
<comment type="subcellular location">
    <subcellularLocation>
        <location evidence="1 7">Cytoplasm</location>
        <location evidence="1 7">Cytoskeleton</location>
    </subcellularLocation>
    <subcellularLocation>
        <location evidence="7">Cytoplasm</location>
    </subcellularLocation>
    <subcellularLocation>
        <location evidence="7">Cytoplasm</location>
        <location evidence="7">Cytoskeleton</location>
        <location evidence="7">Microtubule organizing center</location>
        <location evidence="7">Centrosome</location>
    </subcellularLocation>
    <subcellularLocation>
        <location evidence="7">Cytoplasm</location>
        <location evidence="7">Cytoskeleton</location>
        <location evidence="7">Spindle pole</location>
    </subcellularLocation>
    <subcellularLocation>
        <location evidence="7">Cytoplasm</location>
        <location evidence="7">Cytoskeleton</location>
        <location evidence="7">Spindle</location>
    </subcellularLocation>
    <text evidence="7">Predominantly cytoplasmic. Localized to the interphase centrosome and mitotic spindle poles.</text>
</comment>
<evidence type="ECO:0000256" key="4">
    <source>
        <dbReference type="ARBA" id="ARBA00022701"/>
    </source>
</evidence>
<dbReference type="InterPro" id="IPR015943">
    <property type="entry name" value="WD40/YVTN_repeat-like_dom_sf"/>
</dbReference>
<dbReference type="GO" id="GO:0000922">
    <property type="term" value="C:spindle pole"/>
    <property type="evidence" value="ECO:0007669"/>
    <property type="project" value="UniProtKB-SubCell"/>
</dbReference>
<dbReference type="PROSITE" id="PS50294">
    <property type="entry name" value="WD_REPEATS_REGION"/>
    <property type="match status" value="5"/>
</dbReference>
<evidence type="ECO:0000313" key="11">
    <source>
        <dbReference type="EMBL" id="EEB10845.1"/>
    </source>
</evidence>
<keyword evidence="6 7" id="KW-0206">Cytoskeleton</keyword>
<proteinExistence type="inferred from homology"/>
<dbReference type="PROSITE" id="PS50082">
    <property type="entry name" value="WD_REPEATS_2"/>
    <property type="match status" value="5"/>
</dbReference>
<feature type="repeat" description="WD" evidence="8">
    <location>
        <begin position="183"/>
        <end position="224"/>
    </location>
</feature>
<reference evidence="11" key="2">
    <citation type="submission" date="2007-04" db="EMBL/GenBank/DDBJ databases">
        <title>The genome of the human body louse.</title>
        <authorList>
            <consortium name="The Human Body Louse Genome Consortium"/>
            <person name="Kirkness E."/>
            <person name="Walenz B."/>
            <person name="Hass B."/>
            <person name="Bruggner R."/>
            <person name="Strausberg R."/>
        </authorList>
    </citation>
    <scope>NUCLEOTIDE SEQUENCE</scope>
    <source>
        <strain evidence="11">USDA</strain>
    </source>
</reference>
<dbReference type="GO" id="GO:0016740">
    <property type="term" value="F:transferase activity"/>
    <property type="evidence" value="ECO:0007669"/>
    <property type="project" value="UniProtKB-KW"/>
</dbReference>
<dbReference type="GO" id="GO:0007019">
    <property type="term" value="P:microtubule depolymerization"/>
    <property type="evidence" value="ECO:0007669"/>
    <property type="project" value="TreeGrafter"/>
</dbReference>
<evidence type="ECO:0000256" key="6">
    <source>
        <dbReference type="ARBA" id="ARBA00023212"/>
    </source>
</evidence>
<feature type="compositionally biased region" description="Low complexity" evidence="9">
    <location>
        <begin position="391"/>
        <end position="403"/>
    </location>
</feature>
<keyword evidence="2 7" id="KW-0963">Cytoplasm</keyword>
<comment type="similarity">
    <text evidence="7">Belongs to the WD repeat KATNB1 family.</text>
</comment>
<dbReference type="SUPFAM" id="SSF50978">
    <property type="entry name" value="WD40 repeat-like"/>
    <property type="match status" value="1"/>
</dbReference>
<dbReference type="CTD" id="8231244"/>
<keyword evidence="7" id="KW-0498">Mitosis</keyword>
<dbReference type="PANTHER" id="PTHR19845">
    <property type="entry name" value="KATANIN P80 SUBUNIT"/>
    <property type="match status" value="1"/>
</dbReference>
<dbReference type="KEGG" id="phu:Phum_PHUM071260"/>
<dbReference type="PROSITE" id="PS00678">
    <property type="entry name" value="WD_REPEATS_1"/>
    <property type="match status" value="3"/>
</dbReference>
<keyword evidence="7" id="KW-0131">Cell cycle</keyword>
<evidence type="ECO:0000256" key="8">
    <source>
        <dbReference type="PROSITE-ProRule" id="PRU00221"/>
    </source>
</evidence>
<dbReference type="Proteomes" id="UP000009046">
    <property type="component" value="Unassembled WGS sequence"/>
</dbReference>
<dbReference type="OrthoDB" id="10251605at2759"/>
<feature type="domain" description="Katanin p80 subunit C-terminal" evidence="10">
    <location>
        <begin position="612"/>
        <end position="769"/>
    </location>
</feature>
<feature type="repeat" description="WD" evidence="8">
    <location>
        <begin position="14"/>
        <end position="56"/>
    </location>
</feature>
<evidence type="ECO:0000313" key="12">
    <source>
        <dbReference type="EnsemblMetazoa" id="PHUM071260-PA"/>
    </source>
</evidence>
<keyword evidence="3 8" id="KW-0853">WD repeat</keyword>
<keyword evidence="11" id="KW-0808">Transferase</keyword>
<comment type="subunit">
    <text evidence="7">Interacts with KATNA1. This interaction enhances the microtubule binding and severing activity of KATNA1 and also targets this activity to the centrosome.</text>
</comment>
<dbReference type="EMBL" id="AAZO01000859">
    <property type="status" value="NOT_ANNOTATED_CDS"/>
    <property type="molecule type" value="Genomic_DNA"/>
</dbReference>
<evidence type="ECO:0000256" key="2">
    <source>
        <dbReference type="ARBA" id="ARBA00022490"/>
    </source>
</evidence>
<gene>
    <name evidence="12" type="primary">8231244</name>
    <name evidence="7" type="synonym">KATNB1</name>
    <name evidence="11" type="ORF">Phum_PHUM071260</name>
</gene>
<dbReference type="EnsemblMetazoa" id="PHUM071260-RA">
    <property type="protein sequence ID" value="PHUM071260-PA"/>
    <property type="gene ID" value="PHUM071260"/>
</dbReference>
<evidence type="ECO:0000259" key="10">
    <source>
        <dbReference type="Pfam" id="PF13925"/>
    </source>
</evidence>
<feature type="repeat" description="WD" evidence="8">
    <location>
        <begin position="141"/>
        <end position="182"/>
    </location>
</feature>
<keyword evidence="5" id="KW-0677">Repeat</keyword>
<dbReference type="GO" id="GO:0051013">
    <property type="term" value="P:microtubule severing"/>
    <property type="evidence" value="ECO:0007669"/>
    <property type="project" value="UniProtKB-UniRule"/>
</dbReference>
<dbReference type="GO" id="GO:0051301">
    <property type="term" value="P:cell division"/>
    <property type="evidence" value="ECO:0007669"/>
    <property type="project" value="UniProtKB-KW"/>
</dbReference>
<feature type="repeat" description="WD" evidence="8">
    <location>
        <begin position="99"/>
        <end position="140"/>
    </location>
</feature>
<dbReference type="GO" id="GO:0008017">
    <property type="term" value="F:microtubule binding"/>
    <property type="evidence" value="ECO:0007669"/>
    <property type="project" value="UniProtKB-UniRule"/>
</dbReference>
<dbReference type="GO" id="GO:0005813">
    <property type="term" value="C:centrosome"/>
    <property type="evidence" value="ECO:0007669"/>
    <property type="project" value="UniProtKB-SubCell"/>
</dbReference>
<dbReference type="HOGENOM" id="CLU_007811_3_0_1"/>
<evidence type="ECO:0000256" key="3">
    <source>
        <dbReference type="ARBA" id="ARBA00022574"/>
    </source>
</evidence>
<dbReference type="FunFam" id="2.130.10.10:FF:000462">
    <property type="entry name" value="Katanin p80 WD40 repeat-containing subunit B1"/>
    <property type="match status" value="1"/>
</dbReference>
<accession>E0VBT9</accession>
<dbReference type="Gene3D" id="2.130.10.10">
    <property type="entry name" value="YVTN repeat-like/Quinoprotein amine dehydrogenase"/>
    <property type="match status" value="1"/>
</dbReference>
<dbReference type="EMBL" id="DS235042">
    <property type="protein sequence ID" value="EEB10845.1"/>
    <property type="molecule type" value="Genomic_DNA"/>
</dbReference>
<dbReference type="GO" id="GO:0005737">
    <property type="term" value="C:cytoplasm"/>
    <property type="evidence" value="ECO:0007669"/>
    <property type="project" value="UniProtKB-SubCell"/>
</dbReference>
<protein>
    <recommendedName>
        <fullName evidence="7">Katanin p80 WD40 repeat-containing subunit B1</fullName>
        <shortName evidence="7">Katanin p80 subunit B1</shortName>
    </recommendedName>
    <alternativeName>
        <fullName evidence="7">p80 katanin</fullName>
    </alternativeName>
</protein>
<evidence type="ECO:0000313" key="13">
    <source>
        <dbReference type="Proteomes" id="UP000009046"/>
    </source>
</evidence>
<reference evidence="11" key="1">
    <citation type="submission" date="2007-04" db="EMBL/GenBank/DDBJ databases">
        <title>Annotation of Pediculus humanus corporis strain USDA.</title>
        <authorList>
            <person name="Kirkness E."/>
            <person name="Hannick L."/>
            <person name="Hass B."/>
            <person name="Bruggner R."/>
            <person name="Lawson D."/>
            <person name="Bidwell S."/>
            <person name="Joardar V."/>
            <person name="Caler E."/>
            <person name="Walenz B."/>
            <person name="Inman J."/>
            <person name="Schobel S."/>
            <person name="Galinsky K."/>
            <person name="Amedeo P."/>
            <person name="Strausberg R."/>
        </authorList>
    </citation>
    <scope>NUCLEOTIDE SEQUENCE</scope>
    <source>
        <strain evidence="11">USDA</strain>
    </source>
</reference>
<dbReference type="STRING" id="121224.E0VBT9"/>
<comment type="function">
    <text evidence="7">Participates in a complex which severs microtubules in an ATP-dependent manner. May act to target the enzymatic subunit of this complex to sites of action such as the centrosome. Microtubule severing may promote rapid reorganization of cellular microtubule arrays and the release of microtubules from the centrosome following nucleation.</text>
</comment>
<dbReference type="PRINTS" id="PR00320">
    <property type="entry name" value="GPROTEINBRPT"/>
</dbReference>
<dbReference type="InterPro" id="IPR036322">
    <property type="entry name" value="WD40_repeat_dom_sf"/>
</dbReference>
<dbReference type="InterPro" id="IPR028021">
    <property type="entry name" value="Katanin_C-terminal"/>
</dbReference>
<dbReference type="InParanoid" id="E0VBT9"/>
<evidence type="ECO:0000256" key="9">
    <source>
        <dbReference type="SAM" id="MobiDB-lite"/>
    </source>
</evidence>